<sequence>MADEMETDACLVNESGQRTGYDKFRLKRIQACLVESMDTVEVRKLIDLLRAKGIFNSFEYETVFYEQITENAIRKLLDILKDKVDNIDGSLAFDVFVNFLKDDCGNEEIAQALIEADGYPECYKEALEAIEVAEGMNMSDKILGGVIRHISGNWKAVAHQLDMLPFIPKEVLVLLSIQTSIFSD</sequence>
<dbReference type="Proteomes" id="UP000597762">
    <property type="component" value="Unassembled WGS sequence"/>
</dbReference>
<evidence type="ECO:0000259" key="1">
    <source>
        <dbReference type="PROSITE" id="PS50209"/>
    </source>
</evidence>
<proteinExistence type="predicted"/>
<reference evidence="2" key="1">
    <citation type="submission" date="2021-01" db="EMBL/GenBank/DDBJ databases">
        <authorList>
            <person name="Li R."/>
            <person name="Bekaert M."/>
        </authorList>
    </citation>
    <scope>NUCLEOTIDE SEQUENCE</scope>
    <source>
        <strain evidence="2">Farmed</strain>
    </source>
</reference>
<comment type="caution">
    <text evidence="2">The sequence shown here is derived from an EMBL/GenBank/DDBJ whole genome shotgun (WGS) entry which is preliminary data.</text>
</comment>
<dbReference type="Pfam" id="PF00619">
    <property type="entry name" value="CARD"/>
    <property type="match status" value="1"/>
</dbReference>
<dbReference type="AlphaFoldDB" id="A0A812E5P3"/>
<gene>
    <name evidence="2" type="ORF">SPHA_68541</name>
</gene>
<dbReference type="EMBL" id="CAHIKZ030004991">
    <property type="protein sequence ID" value="CAE1318047.1"/>
    <property type="molecule type" value="Genomic_DNA"/>
</dbReference>
<organism evidence="2 3">
    <name type="scientific">Acanthosepion pharaonis</name>
    <name type="common">Pharaoh cuttlefish</name>
    <name type="synonym">Sepia pharaonis</name>
    <dbReference type="NCBI Taxonomy" id="158019"/>
    <lineage>
        <taxon>Eukaryota</taxon>
        <taxon>Metazoa</taxon>
        <taxon>Spiralia</taxon>
        <taxon>Lophotrochozoa</taxon>
        <taxon>Mollusca</taxon>
        <taxon>Cephalopoda</taxon>
        <taxon>Coleoidea</taxon>
        <taxon>Decapodiformes</taxon>
        <taxon>Sepiida</taxon>
        <taxon>Sepiina</taxon>
        <taxon>Sepiidae</taxon>
        <taxon>Acanthosepion</taxon>
    </lineage>
</organism>
<dbReference type="PROSITE" id="PS50209">
    <property type="entry name" value="CARD"/>
    <property type="match status" value="1"/>
</dbReference>
<dbReference type="CDD" id="cd01671">
    <property type="entry name" value="CARD"/>
    <property type="match status" value="1"/>
</dbReference>
<accession>A0A812E5P3</accession>
<name>A0A812E5P3_ACAPH</name>
<protein>
    <recommendedName>
        <fullName evidence="1">CARD domain-containing protein</fullName>
    </recommendedName>
</protein>
<evidence type="ECO:0000313" key="3">
    <source>
        <dbReference type="Proteomes" id="UP000597762"/>
    </source>
</evidence>
<evidence type="ECO:0000313" key="2">
    <source>
        <dbReference type="EMBL" id="CAE1318047.1"/>
    </source>
</evidence>
<keyword evidence="3" id="KW-1185">Reference proteome</keyword>
<dbReference type="Gene3D" id="1.10.533.10">
    <property type="entry name" value="Death Domain, Fas"/>
    <property type="match status" value="1"/>
</dbReference>
<dbReference type="InterPro" id="IPR001315">
    <property type="entry name" value="CARD"/>
</dbReference>
<dbReference type="SUPFAM" id="SSF47986">
    <property type="entry name" value="DEATH domain"/>
    <property type="match status" value="1"/>
</dbReference>
<dbReference type="InterPro" id="IPR011029">
    <property type="entry name" value="DEATH-like_dom_sf"/>
</dbReference>
<dbReference type="GO" id="GO:0042981">
    <property type="term" value="P:regulation of apoptotic process"/>
    <property type="evidence" value="ECO:0007669"/>
    <property type="project" value="InterPro"/>
</dbReference>
<feature type="domain" description="CARD" evidence="1">
    <location>
        <begin position="26"/>
        <end position="102"/>
    </location>
</feature>